<accession>A0ACC2NHH7</accession>
<name>A0ACC2NHH7_9HYME</name>
<evidence type="ECO:0000313" key="2">
    <source>
        <dbReference type="Proteomes" id="UP001239111"/>
    </source>
</evidence>
<keyword evidence="2" id="KW-1185">Reference proteome</keyword>
<dbReference type="Proteomes" id="UP001239111">
    <property type="component" value="Chromosome 3"/>
</dbReference>
<comment type="caution">
    <text evidence="1">The sequence shown here is derived from an EMBL/GenBank/DDBJ whole genome shotgun (WGS) entry which is preliminary data.</text>
</comment>
<evidence type="ECO:0000313" key="1">
    <source>
        <dbReference type="EMBL" id="KAJ8669784.1"/>
    </source>
</evidence>
<gene>
    <name evidence="1" type="ORF">QAD02_001043</name>
</gene>
<dbReference type="EMBL" id="CM056743">
    <property type="protein sequence ID" value="KAJ8669784.1"/>
    <property type="molecule type" value="Genomic_DNA"/>
</dbReference>
<reference evidence="1" key="1">
    <citation type="submission" date="2023-04" db="EMBL/GenBank/DDBJ databases">
        <title>A chromosome-level genome assembly of the parasitoid wasp Eretmocerus hayati.</title>
        <authorList>
            <person name="Zhong Y."/>
            <person name="Liu S."/>
            <person name="Liu Y."/>
        </authorList>
    </citation>
    <scope>NUCLEOTIDE SEQUENCE</scope>
    <source>
        <strain evidence="1">ZJU_SS_LIU_2023</strain>
    </source>
</reference>
<protein>
    <submittedName>
        <fullName evidence="1">Uncharacterized protein</fullName>
    </submittedName>
</protein>
<sequence>MRPTVDIGQMKNNIIRELIKFNEDKEDQYDKIASLDAPLTSYKSIYASPVRNLCDDELNNVYLDSVFALIGLAKYTSIFGRTYDFDEIEELIENDTAIFVGAFLAKMNWLIASKCTTFKLYNPSEHVITAMQRNQYLADQAAWIRRSNMSLDQISMLTQLGCIPNIECCRTHDTKSLAYALQPIKAGTPLIRSTTGPTVYDYSRKIDRQPTSWLYYDKECDCQACTEDWYKMLRKPTENKGELWKEMCSILGEWEGHSGAPNYPDEKVISRVKKLVARTWIEYPMPSAMYVHVVRIMKMIFFIFFTSSEIIASSSDLHEIRISE</sequence>
<organism evidence="1 2">
    <name type="scientific">Eretmocerus hayati</name>
    <dbReference type="NCBI Taxonomy" id="131215"/>
    <lineage>
        <taxon>Eukaryota</taxon>
        <taxon>Metazoa</taxon>
        <taxon>Ecdysozoa</taxon>
        <taxon>Arthropoda</taxon>
        <taxon>Hexapoda</taxon>
        <taxon>Insecta</taxon>
        <taxon>Pterygota</taxon>
        <taxon>Neoptera</taxon>
        <taxon>Endopterygota</taxon>
        <taxon>Hymenoptera</taxon>
        <taxon>Apocrita</taxon>
        <taxon>Proctotrupomorpha</taxon>
        <taxon>Chalcidoidea</taxon>
        <taxon>Aphelinidae</taxon>
        <taxon>Aphelininae</taxon>
        <taxon>Eretmocerus</taxon>
    </lineage>
</organism>
<proteinExistence type="predicted"/>